<feature type="transmembrane region" description="Helical" evidence="1">
    <location>
        <begin position="129"/>
        <end position="149"/>
    </location>
</feature>
<evidence type="ECO:0000313" key="3">
    <source>
        <dbReference type="WBParaSite" id="nRc.2.0.1.t44756-RA"/>
    </source>
</evidence>
<dbReference type="WBParaSite" id="nRc.2.0.1.t44756-RA">
    <property type="protein sequence ID" value="nRc.2.0.1.t44756-RA"/>
    <property type="gene ID" value="nRc.2.0.1.g44756"/>
</dbReference>
<evidence type="ECO:0000256" key="1">
    <source>
        <dbReference type="SAM" id="Phobius"/>
    </source>
</evidence>
<protein>
    <submittedName>
        <fullName evidence="3">Uncharacterized protein</fullName>
    </submittedName>
</protein>
<organism evidence="2 3">
    <name type="scientific">Romanomermis culicivorax</name>
    <name type="common">Nematode worm</name>
    <dbReference type="NCBI Taxonomy" id="13658"/>
    <lineage>
        <taxon>Eukaryota</taxon>
        <taxon>Metazoa</taxon>
        <taxon>Ecdysozoa</taxon>
        <taxon>Nematoda</taxon>
        <taxon>Enoplea</taxon>
        <taxon>Dorylaimia</taxon>
        <taxon>Mermithida</taxon>
        <taxon>Mermithoidea</taxon>
        <taxon>Mermithidae</taxon>
        <taxon>Romanomermis</taxon>
    </lineage>
</organism>
<accession>A0A915L209</accession>
<reference evidence="3" key="1">
    <citation type="submission" date="2022-11" db="UniProtKB">
        <authorList>
            <consortium name="WormBaseParasite"/>
        </authorList>
    </citation>
    <scope>IDENTIFICATION</scope>
</reference>
<keyword evidence="1" id="KW-1133">Transmembrane helix</keyword>
<keyword evidence="1" id="KW-0472">Membrane</keyword>
<evidence type="ECO:0000313" key="2">
    <source>
        <dbReference type="Proteomes" id="UP000887565"/>
    </source>
</evidence>
<proteinExistence type="predicted"/>
<dbReference type="AlphaFoldDB" id="A0A915L209"/>
<name>A0A915L209_ROMCU</name>
<sequence length="300" mass="31985">MAQKPVNLFTILIVCILYVKFFNGSTTSNSTEVQPINTTSCKNCAVSNATVVPFGEPVSGNNTTSPEISASKAIFTLHSSIPENLDPGKLSTDLMPLPTDSTGTTLTANSSRFITSSDSALLCDVKPRYLTFLVIYSLLISMLITGIRITGNDNYSINSLESESKMVADVSALNDDTTNVTTSEVRTEESTSHVTSYSKRNRRKFFDSAFVHPLGDVSPIIPTFKSLNEISGVDLYGVISAASTTGDVWGMSAPVETSEKKSGVDLSAVTSAASTTEDVWAMPAAVDTSEEKSGQLSKDV</sequence>
<dbReference type="Proteomes" id="UP000887565">
    <property type="component" value="Unplaced"/>
</dbReference>
<keyword evidence="2" id="KW-1185">Reference proteome</keyword>
<keyword evidence="1" id="KW-0812">Transmembrane</keyword>
<feature type="transmembrane region" description="Helical" evidence="1">
    <location>
        <begin position="6"/>
        <end position="22"/>
    </location>
</feature>